<dbReference type="EMBL" id="PSQE01000006">
    <property type="protein sequence ID" value="RHN52724.1"/>
    <property type="molecule type" value="Genomic_DNA"/>
</dbReference>
<dbReference type="Gramene" id="rna37425">
    <property type="protein sequence ID" value="RHN52724.1"/>
    <property type="gene ID" value="gene37425"/>
</dbReference>
<protein>
    <submittedName>
        <fullName evidence="2">Methyltransferase small domain protein</fullName>
    </submittedName>
    <submittedName>
        <fullName evidence="3">Putative S-adenosyl-L-methionine-dependent methyltransferase</fullName>
    </submittedName>
</protein>
<dbReference type="InterPro" id="IPR029063">
    <property type="entry name" value="SAM-dependent_MTases_sf"/>
</dbReference>
<dbReference type="InterPro" id="IPR019446">
    <property type="entry name" value="BMT5-like"/>
</dbReference>
<dbReference type="PaxDb" id="3880-AES76612"/>
<dbReference type="PANTHER" id="PTHR11538">
    <property type="entry name" value="PHENYLALANYL-TRNA SYNTHETASE"/>
    <property type="match status" value="1"/>
</dbReference>
<dbReference type="EnsemblPlants" id="AES76612">
    <property type="protein sequence ID" value="AES76612"/>
    <property type="gene ID" value="MTR_6g082340"/>
</dbReference>
<evidence type="ECO:0000313" key="3">
    <source>
        <dbReference type="EMBL" id="RHN52724.1"/>
    </source>
</evidence>
<reference evidence="2 5" key="1">
    <citation type="journal article" date="2011" name="Nature">
        <title>The Medicago genome provides insight into the evolution of rhizobial symbioses.</title>
        <authorList>
            <person name="Young N.D."/>
            <person name="Debelle F."/>
            <person name="Oldroyd G.E."/>
            <person name="Geurts R."/>
            <person name="Cannon S.B."/>
            <person name="Udvardi M.K."/>
            <person name="Benedito V.A."/>
            <person name="Mayer K.F."/>
            <person name="Gouzy J."/>
            <person name="Schoof H."/>
            <person name="Van de Peer Y."/>
            <person name="Proost S."/>
            <person name="Cook D.R."/>
            <person name="Meyers B.C."/>
            <person name="Spannagl M."/>
            <person name="Cheung F."/>
            <person name="De Mita S."/>
            <person name="Krishnakumar V."/>
            <person name="Gundlach H."/>
            <person name="Zhou S."/>
            <person name="Mudge J."/>
            <person name="Bharti A.K."/>
            <person name="Murray J.D."/>
            <person name="Naoumkina M.A."/>
            <person name="Rosen B."/>
            <person name="Silverstein K.A."/>
            <person name="Tang H."/>
            <person name="Rombauts S."/>
            <person name="Zhao P.X."/>
            <person name="Zhou P."/>
            <person name="Barbe V."/>
            <person name="Bardou P."/>
            <person name="Bechner M."/>
            <person name="Bellec A."/>
            <person name="Berger A."/>
            <person name="Berges H."/>
            <person name="Bidwell S."/>
            <person name="Bisseling T."/>
            <person name="Choisne N."/>
            <person name="Couloux A."/>
            <person name="Denny R."/>
            <person name="Deshpande S."/>
            <person name="Dai X."/>
            <person name="Doyle J.J."/>
            <person name="Dudez A.M."/>
            <person name="Farmer A.D."/>
            <person name="Fouteau S."/>
            <person name="Franken C."/>
            <person name="Gibelin C."/>
            <person name="Gish J."/>
            <person name="Goldstein S."/>
            <person name="Gonzalez A.J."/>
            <person name="Green P.J."/>
            <person name="Hallab A."/>
            <person name="Hartog M."/>
            <person name="Hua A."/>
            <person name="Humphray S.J."/>
            <person name="Jeong D.H."/>
            <person name="Jing Y."/>
            <person name="Jocker A."/>
            <person name="Kenton S.M."/>
            <person name="Kim D.J."/>
            <person name="Klee K."/>
            <person name="Lai H."/>
            <person name="Lang C."/>
            <person name="Lin S."/>
            <person name="Macmil S.L."/>
            <person name="Magdelenat G."/>
            <person name="Matthews L."/>
            <person name="McCorrison J."/>
            <person name="Monaghan E.L."/>
            <person name="Mun J.H."/>
            <person name="Najar F.Z."/>
            <person name="Nicholson C."/>
            <person name="Noirot C."/>
            <person name="O'Bleness M."/>
            <person name="Paule C.R."/>
            <person name="Poulain J."/>
            <person name="Prion F."/>
            <person name="Qin B."/>
            <person name="Qu C."/>
            <person name="Retzel E.F."/>
            <person name="Riddle C."/>
            <person name="Sallet E."/>
            <person name="Samain S."/>
            <person name="Samson N."/>
            <person name="Sanders I."/>
            <person name="Saurat O."/>
            <person name="Scarpelli C."/>
            <person name="Schiex T."/>
            <person name="Segurens B."/>
            <person name="Severin A.J."/>
            <person name="Sherrier D.J."/>
            <person name="Shi R."/>
            <person name="Sims S."/>
            <person name="Singer S.R."/>
            <person name="Sinharoy S."/>
            <person name="Sterck L."/>
            <person name="Viollet A."/>
            <person name="Wang B.B."/>
            <person name="Wang K."/>
            <person name="Wang M."/>
            <person name="Wang X."/>
            <person name="Warfsmann J."/>
            <person name="Weissenbach J."/>
            <person name="White D.D."/>
            <person name="White J.D."/>
            <person name="Wiley G.B."/>
            <person name="Wincker P."/>
            <person name="Xing Y."/>
            <person name="Yang L."/>
            <person name="Yao Z."/>
            <person name="Ying F."/>
            <person name="Zhai J."/>
            <person name="Zhou L."/>
            <person name="Zuber A."/>
            <person name="Denarie J."/>
            <person name="Dixon R.A."/>
            <person name="May G.D."/>
            <person name="Schwartz D.C."/>
            <person name="Rogers J."/>
            <person name="Quetier F."/>
            <person name="Town C.D."/>
            <person name="Roe B.A."/>
        </authorList>
    </citation>
    <scope>NUCLEOTIDE SEQUENCE [LARGE SCALE GENOMIC DNA]</scope>
    <source>
        <strain evidence="2">A17</strain>
        <strain evidence="4 5">cv. Jemalong A17</strain>
    </source>
</reference>
<reference evidence="4" key="3">
    <citation type="submission" date="2015-04" db="UniProtKB">
        <authorList>
            <consortium name="EnsemblPlants"/>
        </authorList>
    </citation>
    <scope>IDENTIFICATION</scope>
    <source>
        <strain evidence="4">cv. Jemalong A17</strain>
    </source>
</reference>
<keyword evidence="2" id="KW-0489">Methyltransferase</keyword>
<evidence type="ECO:0000313" key="6">
    <source>
        <dbReference type="Proteomes" id="UP000265566"/>
    </source>
</evidence>
<accession>G7KMJ9</accession>
<feature type="domain" description="25S rRNA (uridine-N(3))-methyltransferase BMT5-like" evidence="1">
    <location>
        <begin position="16"/>
        <end position="181"/>
    </location>
</feature>
<dbReference type="AlphaFoldDB" id="G7KMJ9"/>
<dbReference type="OMA" id="RTFGSAC"/>
<dbReference type="STRING" id="3880.G7KMJ9"/>
<dbReference type="Gene3D" id="3.40.50.150">
    <property type="entry name" value="Vaccinia Virus protein VP39"/>
    <property type="match status" value="1"/>
</dbReference>
<dbReference type="EMBL" id="CM001222">
    <property type="protein sequence ID" value="AES76612.1"/>
    <property type="molecule type" value="Genomic_DNA"/>
</dbReference>
<evidence type="ECO:0000313" key="2">
    <source>
        <dbReference type="EMBL" id="AES76612.1"/>
    </source>
</evidence>
<dbReference type="HOGENOM" id="CLU_035438_3_1_1"/>
<dbReference type="GO" id="GO:0070042">
    <property type="term" value="F:rRNA (uridine-N3-)-methyltransferase activity"/>
    <property type="evidence" value="ECO:0000318"/>
    <property type="project" value="GO_Central"/>
</dbReference>
<gene>
    <name evidence="4" type="primary">11442537</name>
    <name evidence="2" type="ordered locus">MTR_6g082340</name>
    <name evidence="3" type="ORF">MtrunA17_Chr6g0483591</name>
</gene>
<sequence length="215" mass="25249">MVEKRIMHYRSSHKILLVGEGDFSFSLCLARTFGSAVNMTATSLDSRGFLAMQYGYASINLTELKDLGWTILHNVDVHNMAQDQRLKNNKFDRIIFNFPHAGFYFHEFHKSQIRLHRRLVRGFLQNARYMLSVGGEIHISHKTSQPYSEWRIKDLAENVGLKLIEEVDFQRSFYPGYYNKRGSGSKCNQSFHIGRSSTYKFCRVFYFEEEIFPLY</sequence>
<dbReference type="Pfam" id="PF10354">
    <property type="entry name" value="BMT5-like"/>
    <property type="match status" value="1"/>
</dbReference>
<dbReference type="GO" id="GO:0070475">
    <property type="term" value="P:rRNA base methylation"/>
    <property type="evidence" value="ECO:0000318"/>
    <property type="project" value="GO_Central"/>
</dbReference>
<evidence type="ECO:0000259" key="1">
    <source>
        <dbReference type="Pfam" id="PF10354"/>
    </source>
</evidence>
<keyword evidence="5" id="KW-1185">Reference proteome</keyword>
<name>G7KMJ9_MEDTR</name>
<dbReference type="OrthoDB" id="273345at2759"/>
<dbReference type="SUPFAM" id="SSF53335">
    <property type="entry name" value="S-adenosyl-L-methionine-dependent methyltransferases"/>
    <property type="match status" value="1"/>
</dbReference>
<reference evidence="2 5" key="2">
    <citation type="journal article" date="2014" name="BMC Genomics">
        <title>An improved genome release (version Mt4.0) for the model legume Medicago truncatula.</title>
        <authorList>
            <person name="Tang H."/>
            <person name="Krishnakumar V."/>
            <person name="Bidwell S."/>
            <person name="Rosen B."/>
            <person name="Chan A."/>
            <person name="Zhou S."/>
            <person name="Gentzbittel L."/>
            <person name="Childs K.L."/>
            <person name="Yandell M."/>
            <person name="Gundlach H."/>
            <person name="Mayer K.F."/>
            <person name="Schwartz D.C."/>
            <person name="Town C.D."/>
        </authorList>
    </citation>
    <scope>GENOME REANNOTATION</scope>
    <source>
        <strain evidence="2">A17</strain>
        <strain evidence="4 5">cv. Jemalong A17</strain>
    </source>
</reference>
<evidence type="ECO:0000313" key="5">
    <source>
        <dbReference type="Proteomes" id="UP000002051"/>
    </source>
</evidence>
<reference evidence="3" key="5">
    <citation type="journal article" date="2018" name="Nat. Plants">
        <title>Whole-genome landscape of Medicago truncatula symbiotic genes.</title>
        <authorList>
            <person name="Pecrix Y."/>
            <person name="Gamas P."/>
            <person name="Carrere S."/>
        </authorList>
    </citation>
    <scope>NUCLEOTIDE SEQUENCE</scope>
    <source>
        <tissue evidence="3">Leaves</tissue>
    </source>
</reference>
<dbReference type="Proteomes" id="UP000265566">
    <property type="component" value="Chromosome 6"/>
</dbReference>
<dbReference type="eggNOG" id="KOG4174">
    <property type="taxonomic scope" value="Eukaryota"/>
</dbReference>
<dbReference type="GO" id="GO:0005737">
    <property type="term" value="C:cytoplasm"/>
    <property type="evidence" value="ECO:0000318"/>
    <property type="project" value="GO_Central"/>
</dbReference>
<keyword evidence="3" id="KW-0808">Transferase</keyword>
<evidence type="ECO:0000313" key="4">
    <source>
        <dbReference type="EnsemblPlants" id="AES76612"/>
    </source>
</evidence>
<organism evidence="2 5">
    <name type="scientific">Medicago truncatula</name>
    <name type="common">Barrel medic</name>
    <name type="synonym">Medicago tribuloides</name>
    <dbReference type="NCBI Taxonomy" id="3880"/>
    <lineage>
        <taxon>Eukaryota</taxon>
        <taxon>Viridiplantae</taxon>
        <taxon>Streptophyta</taxon>
        <taxon>Embryophyta</taxon>
        <taxon>Tracheophyta</taxon>
        <taxon>Spermatophyta</taxon>
        <taxon>Magnoliopsida</taxon>
        <taxon>eudicotyledons</taxon>
        <taxon>Gunneridae</taxon>
        <taxon>Pentapetalae</taxon>
        <taxon>rosids</taxon>
        <taxon>fabids</taxon>
        <taxon>Fabales</taxon>
        <taxon>Fabaceae</taxon>
        <taxon>Papilionoideae</taxon>
        <taxon>50 kb inversion clade</taxon>
        <taxon>NPAAA clade</taxon>
        <taxon>Hologalegina</taxon>
        <taxon>IRL clade</taxon>
        <taxon>Trifolieae</taxon>
        <taxon>Medicago</taxon>
    </lineage>
</organism>
<reference evidence="6" key="4">
    <citation type="journal article" date="2018" name="Nat. Plants">
        <title>Whole-genome landscape of Medicago truncatula symbiotic genes.</title>
        <authorList>
            <person name="Pecrix Y."/>
            <person name="Staton S.E."/>
            <person name="Sallet E."/>
            <person name="Lelandais-Briere C."/>
            <person name="Moreau S."/>
            <person name="Carrere S."/>
            <person name="Blein T."/>
            <person name="Jardinaud M.F."/>
            <person name="Latrasse D."/>
            <person name="Zouine M."/>
            <person name="Zahm M."/>
            <person name="Kreplak J."/>
            <person name="Mayjonade B."/>
            <person name="Satge C."/>
            <person name="Perez M."/>
            <person name="Cauet S."/>
            <person name="Marande W."/>
            <person name="Chantry-Darmon C."/>
            <person name="Lopez-Roques C."/>
            <person name="Bouchez O."/>
            <person name="Berard A."/>
            <person name="Debelle F."/>
            <person name="Munos S."/>
            <person name="Bendahmane A."/>
            <person name="Berges H."/>
            <person name="Niebel A."/>
            <person name="Buitink J."/>
            <person name="Frugier F."/>
            <person name="Benhamed M."/>
            <person name="Crespi M."/>
            <person name="Gouzy J."/>
            <person name="Gamas P."/>
        </authorList>
    </citation>
    <scope>NUCLEOTIDE SEQUENCE [LARGE SCALE GENOMIC DNA]</scope>
    <source>
        <strain evidence="6">cv. Jemalong A17</strain>
    </source>
</reference>
<dbReference type="KEGG" id="mtr:11442537"/>
<proteinExistence type="predicted"/>
<dbReference type="PANTHER" id="PTHR11538:SF89">
    <property type="entry name" value="PROTEIN, PUTATIVE (DUF2431)-RELATED"/>
    <property type="match status" value="1"/>
</dbReference>
<dbReference type="Proteomes" id="UP000002051">
    <property type="component" value="Chromosome 6"/>
</dbReference>